<name>A0A368JWH8_9HYPH</name>
<dbReference type="RefSeq" id="WP_114442292.1">
    <property type="nucleotide sequence ID" value="NZ_QOZG01000010.1"/>
</dbReference>
<evidence type="ECO:0000313" key="3">
    <source>
        <dbReference type="EMBL" id="RCS22039.1"/>
    </source>
</evidence>
<dbReference type="OrthoDB" id="8466529at2"/>
<evidence type="ECO:0000313" key="4">
    <source>
        <dbReference type="Proteomes" id="UP000253420"/>
    </source>
</evidence>
<comment type="caution">
    <text evidence="2">The sequence shown here is derived from an EMBL/GenBank/DDBJ whole genome shotgun (WGS) entry which is preliminary data.</text>
</comment>
<keyword evidence="4" id="KW-1185">Reference proteome</keyword>
<dbReference type="Proteomes" id="UP000253420">
    <property type="component" value="Unassembled WGS sequence"/>
</dbReference>
<dbReference type="EMBL" id="QOZG01000010">
    <property type="protein sequence ID" value="RCS22039.1"/>
    <property type="molecule type" value="Genomic_DNA"/>
</dbReference>
<dbReference type="EMBL" id="QOZG01000028">
    <property type="protein sequence ID" value="RCS21528.1"/>
    <property type="molecule type" value="Genomic_DNA"/>
</dbReference>
<sequence length="101" mass="11404">MTSRSKNPTNRKSMSTVSNAQTRNWTDEEVAEAVEYLKRRRPEVWAELELLEMTAGDLCGSEAGGLEFATLTVLHSECKSYEIAQLESKVRDVRRAQLGLK</sequence>
<evidence type="ECO:0000313" key="2">
    <source>
        <dbReference type="EMBL" id="RCS21528.1"/>
    </source>
</evidence>
<evidence type="ECO:0000256" key="1">
    <source>
        <dbReference type="SAM" id="MobiDB-lite"/>
    </source>
</evidence>
<reference evidence="2 4" key="1">
    <citation type="submission" date="2018-07" db="EMBL/GenBank/DDBJ databases">
        <title>The draft genome of Phyllobacterium salinisoli.</title>
        <authorList>
            <person name="Liu L."/>
            <person name="Li L."/>
            <person name="Zhang X."/>
            <person name="Liang L."/>
        </authorList>
    </citation>
    <scope>NUCLEOTIDE SEQUENCE [LARGE SCALE GENOMIC DNA]</scope>
    <source>
        <strain evidence="2 4">LLAN61</strain>
    </source>
</reference>
<organism evidence="2 4">
    <name type="scientific">Phyllobacterium salinisoli</name>
    <dbReference type="NCBI Taxonomy" id="1899321"/>
    <lineage>
        <taxon>Bacteria</taxon>
        <taxon>Pseudomonadati</taxon>
        <taxon>Pseudomonadota</taxon>
        <taxon>Alphaproteobacteria</taxon>
        <taxon>Hyphomicrobiales</taxon>
        <taxon>Phyllobacteriaceae</taxon>
        <taxon>Phyllobacterium</taxon>
    </lineage>
</organism>
<proteinExistence type="predicted"/>
<gene>
    <name evidence="3" type="ORF">DUT91_20125</name>
    <name evidence="2" type="ORF">DUT91_23440</name>
</gene>
<accession>A0A368JWH8</accession>
<feature type="region of interest" description="Disordered" evidence="1">
    <location>
        <begin position="1"/>
        <end position="24"/>
    </location>
</feature>
<protein>
    <submittedName>
        <fullName evidence="2">Uncharacterized protein</fullName>
    </submittedName>
</protein>
<dbReference type="AlphaFoldDB" id="A0A368JWH8"/>